<keyword evidence="6" id="KW-1185">Reference proteome</keyword>
<dbReference type="SUPFAM" id="SSF51316">
    <property type="entry name" value="Mss4-like"/>
    <property type="match status" value="1"/>
</dbReference>
<dbReference type="PANTHER" id="PTHR28620:SF1">
    <property type="entry name" value="CENP-V_GFA DOMAIN-CONTAINING PROTEIN"/>
    <property type="match status" value="1"/>
</dbReference>
<protein>
    <recommendedName>
        <fullName evidence="4">CENP-V/GFA domain-containing protein</fullName>
    </recommendedName>
</protein>
<dbReference type="PANTHER" id="PTHR28620">
    <property type="entry name" value="CENTROMERE PROTEIN V"/>
    <property type="match status" value="1"/>
</dbReference>
<comment type="similarity">
    <text evidence="1">Belongs to the Gfa family.</text>
</comment>
<gene>
    <name evidence="5" type="ORF">J2W49_002357</name>
</gene>
<evidence type="ECO:0000313" key="6">
    <source>
        <dbReference type="Proteomes" id="UP001265700"/>
    </source>
</evidence>
<evidence type="ECO:0000313" key="5">
    <source>
        <dbReference type="EMBL" id="MDR7150399.1"/>
    </source>
</evidence>
<dbReference type="Proteomes" id="UP001265700">
    <property type="component" value="Unassembled WGS sequence"/>
</dbReference>
<dbReference type="Gene3D" id="2.170.150.70">
    <property type="match status" value="1"/>
</dbReference>
<dbReference type="InterPro" id="IPR011057">
    <property type="entry name" value="Mss4-like_sf"/>
</dbReference>
<evidence type="ECO:0000256" key="1">
    <source>
        <dbReference type="ARBA" id="ARBA00005495"/>
    </source>
</evidence>
<evidence type="ECO:0000256" key="2">
    <source>
        <dbReference type="ARBA" id="ARBA00022723"/>
    </source>
</evidence>
<dbReference type="InterPro" id="IPR006913">
    <property type="entry name" value="CENP-V/GFA"/>
</dbReference>
<evidence type="ECO:0000259" key="4">
    <source>
        <dbReference type="PROSITE" id="PS51891"/>
    </source>
</evidence>
<dbReference type="EMBL" id="JAVDWU010000004">
    <property type="protein sequence ID" value="MDR7150399.1"/>
    <property type="molecule type" value="Genomic_DNA"/>
</dbReference>
<dbReference type="PROSITE" id="PS51891">
    <property type="entry name" value="CENP_V_GFA"/>
    <property type="match status" value="1"/>
</dbReference>
<name>A0ABU1WMW9_9BURK</name>
<proteinExistence type="inferred from homology"/>
<sequence length="125" mass="13533">MTNSTTPISTPTHTGSCHCGRIAFEVQGEIDSALACNCSICSRKGSLLWFVPRSSLRLKTPEDDAATYTFNKHHIRHRFCPVCGMHPYGEATDPKGNAVAAINLRCVDGIDLAAIPVQQFDGKSV</sequence>
<reference evidence="5 6" key="1">
    <citation type="submission" date="2023-07" db="EMBL/GenBank/DDBJ databases">
        <title>Sorghum-associated microbial communities from plants grown in Nebraska, USA.</title>
        <authorList>
            <person name="Schachtman D."/>
        </authorList>
    </citation>
    <scope>NUCLEOTIDE SEQUENCE [LARGE SCALE GENOMIC DNA]</scope>
    <source>
        <strain evidence="5 6">4249</strain>
    </source>
</reference>
<accession>A0ABU1WMW9</accession>
<evidence type="ECO:0000256" key="3">
    <source>
        <dbReference type="ARBA" id="ARBA00022833"/>
    </source>
</evidence>
<feature type="domain" description="CENP-V/GFA" evidence="4">
    <location>
        <begin position="13"/>
        <end position="121"/>
    </location>
</feature>
<dbReference type="InterPro" id="IPR052355">
    <property type="entry name" value="CENP-V-like"/>
</dbReference>
<comment type="caution">
    <text evidence="5">The sequence shown here is derived from an EMBL/GenBank/DDBJ whole genome shotgun (WGS) entry which is preliminary data.</text>
</comment>
<dbReference type="RefSeq" id="WP_310315843.1">
    <property type="nucleotide sequence ID" value="NZ_JAVDWU010000004.1"/>
</dbReference>
<keyword evidence="2" id="KW-0479">Metal-binding</keyword>
<organism evidence="5 6">
    <name type="scientific">Hydrogenophaga palleronii</name>
    <dbReference type="NCBI Taxonomy" id="65655"/>
    <lineage>
        <taxon>Bacteria</taxon>
        <taxon>Pseudomonadati</taxon>
        <taxon>Pseudomonadota</taxon>
        <taxon>Betaproteobacteria</taxon>
        <taxon>Burkholderiales</taxon>
        <taxon>Comamonadaceae</taxon>
        <taxon>Hydrogenophaga</taxon>
    </lineage>
</organism>
<keyword evidence="3" id="KW-0862">Zinc</keyword>
<dbReference type="Pfam" id="PF04828">
    <property type="entry name" value="GFA"/>
    <property type="match status" value="1"/>
</dbReference>